<evidence type="ECO:0000256" key="6">
    <source>
        <dbReference type="ARBA" id="ARBA00023170"/>
    </source>
</evidence>
<evidence type="ECO:0000256" key="7">
    <source>
        <dbReference type="ARBA" id="ARBA00023180"/>
    </source>
</evidence>
<evidence type="ECO:0000256" key="8">
    <source>
        <dbReference type="SAM" id="Phobius"/>
    </source>
</evidence>
<dbReference type="Proteomes" id="UP001153620">
    <property type="component" value="Chromosome 4"/>
</dbReference>
<name>A0A9N9S5A3_9DIPT</name>
<evidence type="ECO:0000256" key="5">
    <source>
        <dbReference type="ARBA" id="ARBA00023136"/>
    </source>
</evidence>
<dbReference type="InterPro" id="IPR052192">
    <property type="entry name" value="Insect_Ionotropic_Sensory_Rcpt"/>
</dbReference>
<dbReference type="OrthoDB" id="8195814at2759"/>
<evidence type="ECO:0008006" key="11">
    <source>
        <dbReference type="Google" id="ProtNLM"/>
    </source>
</evidence>
<dbReference type="AlphaFoldDB" id="A0A9N9S5A3"/>
<sequence>MLDSIVFVIFSTIYIASAVIFHKSLTADQNLPNSICRITYDVTSSKSDTQDILFGNLDSQTWSSTVNDIVKCIDNGTAVVVADLKTIIKNKNFRKASVIILALNQANESQIIQLVSKHYFSTVWHHMATFICIVPNSSTLSQRKLIFKSFMNLGSLNVAIVYTDTAGDIIYEAIGAKLELIVQKNPKNGLSLFPDKLKDLQGLKVVVTVHEQAPSVMIRSRTVSSPMMYFLDILEQFLHVKFKLHVLHDYSELNVYRKNRKMQLTLNTVIYYETKDPKLFTYEKNGYCALVPVPSKVPLYHLIFIKPFDGAIWILFGVSIIGSVAVWRIYRGRGSVDSHCQLAAGIFMMFIGQCADFSRRNRFILAFLLNIICLSVFLLSNLYEGAITSFMIEPGHENRITTVKDLVASNYEVVNDAFFADSLKDLKEFDKLIPRMKVRTINLQGNFSTEVTTRQYVYIFRCDIADVAMYSRLPNGRLFTDYYYMLPEIMSWNYVELDASFLNPFIERFQTFMDKSFEAGLPHMWKLFIKQFRFELKRIIFHGVDINYA</sequence>
<feature type="transmembrane region" description="Helical" evidence="8">
    <location>
        <begin position="364"/>
        <end position="383"/>
    </location>
</feature>
<keyword evidence="5 8" id="KW-0472">Membrane</keyword>
<comment type="subcellular location">
    <subcellularLocation>
        <location evidence="1">Cell membrane</location>
        <topology evidence="1">Multi-pass membrane protein</topology>
    </subcellularLocation>
</comment>
<dbReference type="PANTHER" id="PTHR42643:SF39">
    <property type="entry name" value="IONOTROPIC RECEPTOR 56A-RELATED"/>
    <property type="match status" value="1"/>
</dbReference>
<evidence type="ECO:0000256" key="3">
    <source>
        <dbReference type="ARBA" id="ARBA00022692"/>
    </source>
</evidence>
<feature type="transmembrane region" description="Helical" evidence="8">
    <location>
        <begin position="310"/>
        <end position="330"/>
    </location>
</feature>
<keyword evidence="4 8" id="KW-1133">Transmembrane helix</keyword>
<protein>
    <recommendedName>
        <fullName evidence="11">Ionotropic receptor</fullName>
    </recommendedName>
</protein>
<dbReference type="EMBL" id="OU895880">
    <property type="protein sequence ID" value="CAG9811577.1"/>
    <property type="molecule type" value="Genomic_DNA"/>
</dbReference>
<dbReference type="GO" id="GO:0005886">
    <property type="term" value="C:plasma membrane"/>
    <property type="evidence" value="ECO:0007669"/>
    <property type="project" value="UniProtKB-SubCell"/>
</dbReference>
<evidence type="ECO:0000256" key="2">
    <source>
        <dbReference type="ARBA" id="ARBA00022475"/>
    </source>
</evidence>
<evidence type="ECO:0000313" key="9">
    <source>
        <dbReference type="EMBL" id="CAG9811577.1"/>
    </source>
</evidence>
<proteinExistence type="predicted"/>
<keyword evidence="7" id="KW-0325">Glycoprotein</keyword>
<evidence type="ECO:0000313" key="10">
    <source>
        <dbReference type="Proteomes" id="UP001153620"/>
    </source>
</evidence>
<evidence type="ECO:0000256" key="1">
    <source>
        <dbReference type="ARBA" id="ARBA00004651"/>
    </source>
</evidence>
<dbReference type="PANTHER" id="PTHR42643">
    <property type="entry name" value="IONOTROPIC RECEPTOR 20A-RELATED"/>
    <property type="match status" value="1"/>
</dbReference>
<evidence type="ECO:0000256" key="4">
    <source>
        <dbReference type="ARBA" id="ARBA00022989"/>
    </source>
</evidence>
<accession>A0A9N9S5A3</accession>
<keyword evidence="3 8" id="KW-0812">Transmembrane</keyword>
<reference evidence="9" key="1">
    <citation type="submission" date="2022-01" db="EMBL/GenBank/DDBJ databases">
        <authorList>
            <person name="King R."/>
        </authorList>
    </citation>
    <scope>NUCLEOTIDE SEQUENCE</scope>
</reference>
<organism evidence="9 10">
    <name type="scientific">Chironomus riparius</name>
    <dbReference type="NCBI Taxonomy" id="315576"/>
    <lineage>
        <taxon>Eukaryota</taxon>
        <taxon>Metazoa</taxon>
        <taxon>Ecdysozoa</taxon>
        <taxon>Arthropoda</taxon>
        <taxon>Hexapoda</taxon>
        <taxon>Insecta</taxon>
        <taxon>Pterygota</taxon>
        <taxon>Neoptera</taxon>
        <taxon>Endopterygota</taxon>
        <taxon>Diptera</taxon>
        <taxon>Nematocera</taxon>
        <taxon>Chironomoidea</taxon>
        <taxon>Chironomidae</taxon>
        <taxon>Chironominae</taxon>
        <taxon>Chironomus</taxon>
    </lineage>
</organism>
<keyword evidence="10" id="KW-1185">Reference proteome</keyword>
<keyword evidence="2" id="KW-1003">Cell membrane</keyword>
<gene>
    <name evidence="9" type="ORF">CHIRRI_LOCUS14384</name>
</gene>
<keyword evidence="6" id="KW-0675">Receptor</keyword>
<reference evidence="9" key="2">
    <citation type="submission" date="2022-10" db="EMBL/GenBank/DDBJ databases">
        <authorList>
            <consortium name="ENA_rothamsted_submissions"/>
            <consortium name="culmorum"/>
            <person name="King R."/>
        </authorList>
    </citation>
    <scope>NUCLEOTIDE SEQUENCE</scope>
</reference>